<evidence type="ECO:0000313" key="2">
    <source>
        <dbReference type="EMBL" id="KAJ9661577.1"/>
    </source>
</evidence>
<feature type="compositionally biased region" description="Pro residues" evidence="1">
    <location>
        <begin position="511"/>
        <end position="524"/>
    </location>
</feature>
<organism evidence="2 3">
    <name type="scientific">Coniosporium apollinis</name>
    <dbReference type="NCBI Taxonomy" id="61459"/>
    <lineage>
        <taxon>Eukaryota</taxon>
        <taxon>Fungi</taxon>
        <taxon>Dikarya</taxon>
        <taxon>Ascomycota</taxon>
        <taxon>Pezizomycotina</taxon>
        <taxon>Dothideomycetes</taxon>
        <taxon>Dothideomycetes incertae sedis</taxon>
        <taxon>Coniosporium</taxon>
    </lineage>
</organism>
<feature type="compositionally biased region" description="Polar residues" evidence="1">
    <location>
        <begin position="497"/>
        <end position="508"/>
    </location>
</feature>
<feature type="compositionally biased region" description="Low complexity" evidence="1">
    <location>
        <begin position="690"/>
        <end position="699"/>
    </location>
</feature>
<keyword evidence="3" id="KW-1185">Reference proteome</keyword>
<feature type="compositionally biased region" description="Basic and acidic residues" evidence="1">
    <location>
        <begin position="395"/>
        <end position="409"/>
    </location>
</feature>
<sequence>MDILLSKVTQQAMNYAIRSGVTITAGYAIRQCSRLAKNVKGTEKEELASLQLRLESKIRIISPAIDMIELIAARGNTSLESAVTLTKALRWDIQSLGVRLAKAASEEELARRGSSKAKSKEQNILELKLIISDIKRLLERIEDAVPLINLAITTSGVSLSTTMPATVSPSRLLQASTFLTAGDTRYAMAHSRAVQIGPTFTLSIYMLFGGHAYRPHDEEGIRETTWKEVIHKARVKLVRIPLDRVYDYPSGNATPPTRTFGDVSGLNGTHSPPLIPAEGKAHEFAYQLLVIEDLDDDRVHTFEEGEAQPGPFEDVATAGIREVIPIHEISKIFYADTGRILNIGTDGETNNPILLLKRDVNAVPPRRMMERRASEQDWQQDDPDRAGDPSVSDIVDEHSEVEAQLRRESSVPPPPEPEPVPSVSHAWRFPPDLDPEWLAFEVYTEAPDSDDEDEEEESDVQLDSSSPPQVRQPRTQSLASAFSNLTLHGSSPDKALSSPQPSAHNQLIPSPQKPSVPPKLPSPQPTIAAVPALKTSLSLLEMLIRLTALQQFQQSSHLAIPDELLTFFLSESSSTGAGGDAERRRRVRSEARRRVGFDPYEESPLKWRGEEYYQAPAVEVADHDLGRQGGRFVTPSTYQRGATPGYQDHYEEDEYEYDDGWAGAEAPSSNLRSIRSPPTPRLSGPTLQNSMMPSSPSPSYFGNHDMPPPRHSRHGTPTTDPRRRVQYTQTPPPTDRRQVNPLAKSGSQPATPPLTLKTRQSVMRRESSKAGGVSLPKSVSSPLGREASVLQSVETEPEAG</sequence>
<feature type="compositionally biased region" description="Polar residues" evidence="1">
    <location>
        <begin position="467"/>
        <end position="489"/>
    </location>
</feature>
<feature type="compositionally biased region" description="Acidic residues" evidence="1">
    <location>
        <begin position="650"/>
        <end position="659"/>
    </location>
</feature>
<evidence type="ECO:0000313" key="3">
    <source>
        <dbReference type="Proteomes" id="UP001172684"/>
    </source>
</evidence>
<protein>
    <submittedName>
        <fullName evidence="2">Ran-specific GTPase-activating protein 30</fullName>
    </submittedName>
</protein>
<reference evidence="2" key="1">
    <citation type="submission" date="2022-10" db="EMBL/GenBank/DDBJ databases">
        <title>Culturing micro-colonial fungi from biological soil crusts in the Mojave desert and describing Neophaeococcomyces mojavensis, and introducing the new genera and species Taxawa tesnikishii.</title>
        <authorList>
            <person name="Kurbessoian T."/>
            <person name="Stajich J.E."/>
        </authorList>
    </citation>
    <scope>NUCLEOTIDE SEQUENCE</scope>
    <source>
        <strain evidence="2">TK_1</strain>
    </source>
</reference>
<accession>A0ABQ9NTI3</accession>
<comment type="caution">
    <text evidence="2">The sequence shown here is derived from an EMBL/GenBank/DDBJ whole genome shotgun (WGS) entry which is preliminary data.</text>
</comment>
<feature type="compositionally biased region" description="Pro residues" evidence="1">
    <location>
        <begin position="411"/>
        <end position="420"/>
    </location>
</feature>
<feature type="region of interest" description="Disordered" evidence="1">
    <location>
        <begin position="446"/>
        <end position="524"/>
    </location>
</feature>
<feature type="region of interest" description="Disordered" evidence="1">
    <location>
        <begin position="631"/>
        <end position="800"/>
    </location>
</feature>
<dbReference type="Proteomes" id="UP001172684">
    <property type="component" value="Unassembled WGS sequence"/>
</dbReference>
<evidence type="ECO:0000256" key="1">
    <source>
        <dbReference type="SAM" id="MobiDB-lite"/>
    </source>
</evidence>
<name>A0ABQ9NTI3_9PEZI</name>
<dbReference type="PANTHER" id="PTHR31010:SF2">
    <property type="entry name" value="RAN-SPECIFIC GTPASE-ACTIVATING PROTEIN 30"/>
    <property type="match status" value="1"/>
</dbReference>
<dbReference type="PANTHER" id="PTHR31010">
    <property type="entry name" value="RAN-SPECIFIC GTPASE-ACTIVATING PROTEIN 30-RELATED"/>
    <property type="match status" value="1"/>
</dbReference>
<dbReference type="InterPro" id="IPR008812">
    <property type="entry name" value="Ran_GTP-bd-rel"/>
</dbReference>
<proteinExistence type="predicted"/>
<gene>
    <name evidence="2" type="primary">YRB30</name>
    <name evidence="2" type="ORF">H2201_006433</name>
</gene>
<feature type="compositionally biased region" description="Acidic residues" evidence="1">
    <location>
        <begin position="447"/>
        <end position="460"/>
    </location>
</feature>
<dbReference type="EMBL" id="JAPDRL010000056">
    <property type="protein sequence ID" value="KAJ9661577.1"/>
    <property type="molecule type" value="Genomic_DNA"/>
</dbReference>
<feature type="region of interest" description="Disordered" evidence="1">
    <location>
        <begin position="370"/>
        <end position="428"/>
    </location>
</feature>
<dbReference type="Pfam" id="PF05508">
    <property type="entry name" value="Ran-binding"/>
    <property type="match status" value="1"/>
</dbReference>